<evidence type="ECO:0000313" key="2">
    <source>
        <dbReference type="Proteomes" id="UP001303046"/>
    </source>
</evidence>
<evidence type="ECO:0000313" key="1">
    <source>
        <dbReference type="EMBL" id="KAK6734198.1"/>
    </source>
</evidence>
<comment type="caution">
    <text evidence="1">The sequence shown here is derived from an EMBL/GenBank/DDBJ whole genome shotgun (WGS) entry which is preliminary data.</text>
</comment>
<name>A0ABR1C966_NECAM</name>
<proteinExistence type="predicted"/>
<organism evidence="1 2">
    <name type="scientific">Necator americanus</name>
    <name type="common">Human hookworm</name>
    <dbReference type="NCBI Taxonomy" id="51031"/>
    <lineage>
        <taxon>Eukaryota</taxon>
        <taxon>Metazoa</taxon>
        <taxon>Ecdysozoa</taxon>
        <taxon>Nematoda</taxon>
        <taxon>Chromadorea</taxon>
        <taxon>Rhabditida</taxon>
        <taxon>Rhabditina</taxon>
        <taxon>Rhabditomorpha</taxon>
        <taxon>Strongyloidea</taxon>
        <taxon>Ancylostomatidae</taxon>
        <taxon>Bunostominae</taxon>
        <taxon>Necator</taxon>
    </lineage>
</organism>
<reference evidence="1 2" key="1">
    <citation type="submission" date="2023-08" db="EMBL/GenBank/DDBJ databases">
        <title>A Necator americanus chromosomal reference genome.</title>
        <authorList>
            <person name="Ilik V."/>
            <person name="Petrzelkova K.J."/>
            <person name="Pardy F."/>
            <person name="Fuh T."/>
            <person name="Niatou-Singa F.S."/>
            <person name="Gouil Q."/>
            <person name="Baker L."/>
            <person name="Ritchie M.E."/>
            <person name="Jex A.R."/>
            <person name="Gazzola D."/>
            <person name="Li H."/>
            <person name="Toshio Fujiwara R."/>
            <person name="Zhan B."/>
            <person name="Aroian R.V."/>
            <person name="Pafco B."/>
            <person name="Schwarz E.M."/>
        </authorList>
    </citation>
    <scope>NUCLEOTIDE SEQUENCE [LARGE SCALE GENOMIC DNA]</scope>
    <source>
        <strain evidence="1 2">Aroian</strain>
        <tissue evidence="1">Whole animal</tissue>
    </source>
</reference>
<sequence>MVRKVSLHIRSIVLDQGLERCWGRVYKSDCNSLVSLLSPNAIRGIRVIVRIDATAKMGLEQQCVGETSLPLAYVARATLLTPEERHKRTLKPQLDYGLARSIPQSDVRKSKADWNVASDSNYLLVVDSVIVIVVSRRKNLRRQLQQDRESGWSLRAEEFEEAFEEKNPKKAHTLLRQHSGN</sequence>
<protein>
    <submittedName>
        <fullName evidence="1">Uncharacterized protein</fullName>
    </submittedName>
</protein>
<keyword evidence="2" id="KW-1185">Reference proteome</keyword>
<dbReference type="Proteomes" id="UP001303046">
    <property type="component" value="Unassembled WGS sequence"/>
</dbReference>
<gene>
    <name evidence="1" type="primary">Necator_chrII.g5569</name>
    <name evidence="1" type="ORF">RB195_017776</name>
</gene>
<dbReference type="EMBL" id="JAVFWL010000002">
    <property type="protein sequence ID" value="KAK6734198.1"/>
    <property type="molecule type" value="Genomic_DNA"/>
</dbReference>
<accession>A0ABR1C966</accession>